<evidence type="ECO:0000313" key="2">
    <source>
        <dbReference type="Proteomes" id="UP001175228"/>
    </source>
</evidence>
<dbReference type="AlphaFoldDB" id="A0AA39QIY6"/>
<accession>A0AA39QIY6</accession>
<reference evidence="1" key="1">
    <citation type="submission" date="2023-06" db="EMBL/GenBank/DDBJ databases">
        <authorList>
            <consortium name="Lawrence Berkeley National Laboratory"/>
            <person name="Ahrendt S."/>
            <person name="Sahu N."/>
            <person name="Indic B."/>
            <person name="Wong-Bajracharya J."/>
            <person name="Merenyi Z."/>
            <person name="Ke H.-M."/>
            <person name="Monk M."/>
            <person name="Kocsube S."/>
            <person name="Drula E."/>
            <person name="Lipzen A."/>
            <person name="Balint B."/>
            <person name="Henrissat B."/>
            <person name="Andreopoulos B."/>
            <person name="Martin F.M."/>
            <person name="Harder C.B."/>
            <person name="Rigling D."/>
            <person name="Ford K.L."/>
            <person name="Foster G.D."/>
            <person name="Pangilinan J."/>
            <person name="Papanicolaou A."/>
            <person name="Barry K."/>
            <person name="LaButti K."/>
            <person name="Viragh M."/>
            <person name="Koriabine M."/>
            <person name="Yan M."/>
            <person name="Riley R."/>
            <person name="Champramary S."/>
            <person name="Plett K.L."/>
            <person name="Tsai I.J."/>
            <person name="Slot J."/>
            <person name="Sipos G."/>
            <person name="Plett J."/>
            <person name="Nagy L.G."/>
            <person name="Grigoriev I.V."/>
        </authorList>
    </citation>
    <scope>NUCLEOTIDE SEQUENCE</scope>
    <source>
        <strain evidence="1">HWK02</strain>
    </source>
</reference>
<organism evidence="1 2">
    <name type="scientific">Armillaria luteobubalina</name>
    <dbReference type="NCBI Taxonomy" id="153913"/>
    <lineage>
        <taxon>Eukaryota</taxon>
        <taxon>Fungi</taxon>
        <taxon>Dikarya</taxon>
        <taxon>Basidiomycota</taxon>
        <taxon>Agaricomycotina</taxon>
        <taxon>Agaricomycetes</taxon>
        <taxon>Agaricomycetidae</taxon>
        <taxon>Agaricales</taxon>
        <taxon>Marasmiineae</taxon>
        <taxon>Physalacriaceae</taxon>
        <taxon>Armillaria</taxon>
    </lineage>
</organism>
<sequence length="220" mass="24629">MTVVTTSGILFVDKHSAMAVSSTVSCLGCSAPSWVRKNNSAILTCCFARCPSNRNDFPRKIRLSPVPRPEVPRRAIHAKSIRIIGPYEEGIPECCRNFLITSSCIISVMNSNWSIFLSIDTVDPFLSVCCEDCHPADWGRSRCRGILPEGLAQTCYHVTGHFGLRRYDGSWDCTEGKFSQIMFGFTKAEVRTLDSRSPGGSDILRDLKFLRILPQRFAYH</sequence>
<protein>
    <submittedName>
        <fullName evidence="1">Uncharacterized protein</fullName>
    </submittedName>
</protein>
<name>A0AA39QIY6_9AGAR</name>
<evidence type="ECO:0000313" key="1">
    <source>
        <dbReference type="EMBL" id="KAK0503797.1"/>
    </source>
</evidence>
<comment type="caution">
    <text evidence="1">The sequence shown here is derived from an EMBL/GenBank/DDBJ whole genome shotgun (WGS) entry which is preliminary data.</text>
</comment>
<dbReference type="Proteomes" id="UP001175228">
    <property type="component" value="Unassembled WGS sequence"/>
</dbReference>
<dbReference type="EMBL" id="JAUEPU010000003">
    <property type="protein sequence ID" value="KAK0503797.1"/>
    <property type="molecule type" value="Genomic_DNA"/>
</dbReference>
<proteinExistence type="predicted"/>
<gene>
    <name evidence="1" type="ORF">EDD18DRAFT_1130744</name>
</gene>
<keyword evidence="2" id="KW-1185">Reference proteome</keyword>